<dbReference type="Proteomes" id="UP000223913">
    <property type="component" value="Unassembled WGS sequence"/>
</dbReference>
<keyword evidence="1" id="KW-1133">Transmembrane helix</keyword>
<feature type="transmembrane region" description="Helical" evidence="1">
    <location>
        <begin position="5"/>
        <end position="23"/>
    </location>
</feature>
<proteinExistence type="predicted"/>
<dbReference type="InterPro" id="IPR025641">
    <property type="entry name" value="DUF4340"/>
</dbReference>
<keyword evidence="4" id="KW-1185">Reference proteome</keyword>
<name>A0A2D0NJP0_FLAN2</name>
<reference evidence="3 4" key="1">
    <citation type="submission" date="2017-10" db="EMBL/GenBank/DDBJ databases">
        <title>The draft genome sequence of Lewinella nigricans NBRC 102662.</title>
        <authorList>
            <person name="Wang K."/>
        </authorList>
    </citation>
    <scope>NUCLEOTIDE SEQUENCE [LARGE SCALE GENOMIC DNA]</scope>
    <source>
        <strain evidence="3 4">NBRC 102662</strain>
    </source>
</reference>
<evidence type="ECO:0000313" key="4">
    <source>
        <dbReference type="Proteomes" id="UP000223913"/>
    </source>
</evidence>
<sequence>MNRTYILLIVFLLLAGLTGWYFYQGTPDKSSLLREERTFKVEPEEIGKIFLADRYGTNTTLERSTNGYWVVNGQYRAYDNAVDNLLDAVSRVEMNYKPPAAAVPNMVKSLSTQGLKVEIYNRSEKKVMAYYLGGTTQDERGTFIIREGFDQPYIAHIPGWSGNLRARFDLTGDQWRDKAVFRAEMDEIEEVAVEYPQQKSQSFRIQRDGRDWKVVPFYDITPVINRPEQEGAVETYITEFESIFAETFQNSNPQRDSLSNQLPFCSIHLKKRNGDLQEAHFFPRYPKAILNPDTGIPEPTGDVVERFSVLTKGGDFMVVQEVVFRKLFRPYSFFFQ</sequence>
<dbReference type="AlphaFoldDB" id="A0A2D0NJP0"/>
<organism evidence="3 4">
    <name type="scientific">Flavilitoribacter nigricans (strain ATCC 23147 / DSM 23189 / NBRC 102662 / NCIMB 1420 / SS-2)</name>
    <name type="common">Lewinella nigricans</name>
    <dbReference type="NCBI Taxonomy" id="1122177"/>
    <lineage>
        <taxon>Bacteria</taxon>
        <taxon>Pseudomonadati</taxon>
        <taxon>Bacteroidota</taxon>
        <taxon>Saprospiria</taxon>
        <taxon>Saprospirales</taxon>
        <taxon>Lewinellaceae</taxon>
        <taxon>Flavilitoribacter</taxon>
    </lineage>
</organism>
<gene>
    <name evidence="3" type="ORF">CRP01_00465</name>
</gene>
<evidence type="ECO:0000259" key="2">
    <source>
        <dbReference type="Pfam" id="PF14238"/>
    </source>
</evidence>
<dbReference type="Pfam" id="PF14238">
    <property type="entry name" value="DUF4340"/>
    <property type="match status" value="1"/>
</dbReference>
<protein>
    <recommendedName>
        <fullName evidence="2">DUF4340 domain-containing protein</fullName>
    </recommendedName>
</protein>
<evidence type="ECO:0000256" key="1">
    <source>
        <dbReference type="SAM" id="Phobius"/>
    </source>
</evidence>
<dbReference type="RefSeq" id="WP_099148011.1">
    <property type="nucleotide sequence ID" value="NZ_PDUD01000001.1"/>
</dbReference>
<comment type="caution">
    <text evidence="3">The sequence shown here is derived from an EMBL/GenBank/DDBJ whole genome shotgun (WGS) entry which is preliminary data.</text>
</comment>
<dbReference type="OrthoDB" id="931346at2"/>
<dbReference type="EMBL" id="PDUD01000001">
    <property type="protein sequence ID" value="PHN08419.1"/>
    <property type="molecule type" value="Genomic_DNA"/>
</dbReference>
<keyword evidence="1" id="KW-0472">Membrane</keyword>
<feature type="domain" description="DUF4340" evidence="2">
    <location>
        <begin position="73"/>
        <end position="248"/>
    </location>
</feature>
<accession>A0A2D0NJP0</accession>
<evidence type="ECO:0000313" key="3">
    <source>
        <dbReference type="EMBL" id="PHN08419.1"/>
    </source>
</evidence>
<keyword evidence="1" id="KW-0812">Transmembrane</keyword>